<dbReference type="Proteomes" id="UP000033047">
    <property type="component" value="Unassembled WGS sequence"/>
</dbReference>
<keyword evidence="2 7" id="KW-0813">Transport</keyword>
<dbReference type="GO" id="GO:0009279">
    <property type="term" value="C:cell outer membrane"/>
    <property type="evidence" value="ECO:0007669"/>
    <property type="project" value="UniProtKB-SubCell"/>
</dbReference>
<evidence type="ECO:0000313" key="10">
    <source>
        <dbReference type="EMBL" id="KKB53416.1"/>
    </source>
</evidence>
<feature type="domain" description="TonB-dependent receptor plug" evidence="9">
    <location>
        <begin position="135"/>
        <end position="263"/>
    </location>
</feature>
<dbReference type="PATRIC" id="fig|927665.4.peg.3036"/>
<keyword evidence="3 7" id="KW-1134">Transmembrane beta strand</keyword>
<dbReference type="Gene3D" id="2.60.40.1120">
    <property type="entry name" value="Carboxypeptidase-like, regulatory domain"/>
    <property type="match status" value="1"/>
</dbReference>
<dbReference type="InterPro" id="IPR039426">
    <property type="entry name" value="TonB-dep_rcpt-like"/>
</dbReference>
<evidence type="ECO:0000313" key="11">
    <source>
        <dbReference type="Proteomes" id="UP000033047"/>
    </source>
</evidence>
<feature type="chain" id="PRO_5002488669" evidence="8">
    <location>
        <begin position="24"/>
        <end position="1034"/>
    </location>
</feature>
<keyword evidence="5 7" id="KW-0472">Membrane</keyword>
<keyword evidence="4 7" id="KW-0812">Transmembrane</keyword>
<dbReference type="InterPro" id="IPR008969">
    <property type="entry name" value="CarboxyPept-like_regulatory"/>
</dbReference>
<dbReference type="InterPro" id="IPR036942">
    <property type="entry name" value="Beta-barrel_TonB_sf"/>
</dbReference>
<dbReference type="PROSITE" id="PS52016">
    <property type="entry name" value="TONB_DEPENDENT_REC_3"/>
    <property type="match status" value="1"/>
</dbReference>
<dbReference type="Pfam" id="PF07715">
    <property type="entry name" value="Plug"/>
    <property type="match status" value="1"/>
</dbReference>
<dbReference type="PANTHER" id="PTHR30069">
    <property type="entry name" value="TONB-DEPENDENT OUTER MEMBRANE RECEPTOR"/>
    <property type="match status" value="1"/>
</dbReference>
<reference evidence="10 11" key="1">
    <citation type="submission" date="2013-04" db="EMBL/GenBank/DDBJ databases">
        <title>The Genome Sequence of Parabacteroides goldsteinii DSM 19448.</title>
        <authorList>
            <consortium name="The Broad Institute Genomics Platform"/>
            <person name="Earl A."/>
            <person name="Ward D."/>
            <person name="Feldgarden M."/>
            <person name="Gevers D."/>
            <person name="Martens E."/>
            <person name="Sakamoto M."/>
            <person name="Benno Y."/>
            <person name="Song Y."/>
            <person name="Liu C."/>
            <person name="Lee J."/>
            <person name="Bolanos M."/>
            <person name="Vaisanen M.L."/>
            <person name="Finegold S.M."/>
            <person name="Walker B."/>
            <person name="Young S."/>
            <person name="Zeng Q."/>
            <person name="Gargeya S."/>
            <person name="Fitzgerald M."/>
            <person name="Haas B."/>
            <person name="Abouelleil A."/>
            <person name="Allen A.W."/>
            <person name="Alvarado L."/>
            <person name="Arachchi H.M."/>
            <person name="Berlin A.M."/>
            <person name="Chapman S.B."/>
            <person name="Gainer-Dewar J."/>
            <person name="Goldberg J."/>
            <person name="Griggs A."/>
            <person name="Gujja S."/>
            <person name="Hansen M."/>
            <person name="Howarth C."/>
            <person name="Imamovic A."/>
            <person name="Ireland A."/>
            <person name="Larimer J."/>
            <person name="McCowan C."/>
            <person name="Murphy C."/>
            <person name="Pearson M."/>
            <person name="Poon T.W."/>
            <person name="Priest M."/>
            <person name="Roberts A."/>
            <person name="Saif S."/>
            <person name="Shea T."/>
            <person name="Sisk P."/>
            <person name="Sykes S."/>
            <person name="Wortman J."/>
            <person name="Nusbaum C."/>
            <person name="Birren B."/>
        </authorList>
    </citation>
    <scope>NUCLEOTIDE SEQUENCE [LARGE SCALE GENOMIC DNA]</scope>
    <source>
        <strain evidence="10 11">DSM 19448</strain>
    </source>
</reference>
<evidence type="ECO:0000256" key="5">
    <source>
        <dbReference type="ARBA" id="ARBA00023136"/>
    </source>
</evidence>
<dbReference type="InterPro" id="IPR012910">
    <property type="entry name" value="Plug_dom"/>
</dbReference>
<evidence type="ECO:0000256" key="3">
    <source>
        <dbReference type="ARBA" id="ARBA00022452"/>
    </source>
</evidence>
<evidence type="ECO:0000256" key="6">
    <source>
        <dbReference type="ARBA" id="ARBA00023237"/>
    </source>
</evidence>
<proteinExistence type="inferred from homology"/>
<dbReference type="PANTHER" id="PTHR30069:SF28">
    <property type="entry name" value="TONB-DEPENDENT RECEPTOR YNCD-RELATED"/>
    <property type="match status" value="1"/>
</dbReference>
<name>A0A0F5J693_9BACT</name>
<dbReference type="SUPFAM" id="SSF56935">
    <property type="entry name" value="Porins"/>
    <property type="match status" value="1"/>
</dbReference>
<dbReference type="EMBL" id="AQHV01000014">
    <property type="protein sequence ID" value="KKB53416.1"/>
    <property type="molecule type" value="Genomic_DNA"/>
</dbReference>
<dbReference type="STRING" id="927665.HMPREF1535_02957"/>
<dbReference type="HOGENOM" id="CLU_004317_2_0_10"/>
<comment type="caution">
    <text evidence="10">The sequence shown here is derived from an EMBL/GenBank/DDBJ whole genome shotgun (WGS) entry which is preliminary data.</text>
</comment>
<evidence type="ECO:0000256" key="8">
    <source>
        <dbReference type="SAM" id="SignalP"/>
    </source>
</evidence>
<dbReference type="InterPro" id="IPR037066">
    <property type="entry name" value="Plug_dom_sf"/>
</dbReference>
<comment type="subcellular location">
    <subcellularLocation>
        <location evidence="1 7">Cell outer membrane</location>
        <topology evidence="1 7">Multi-pass membrane protein</topology>
    </subcellularLocation>
</comment>
<evidence type="ECO:0000256" key="2">
    <source>
        <dbReference type="ARBA" id="ARBA00022448"/>
    </source>
</evidence>
<dbReference type="NCBIfam" id="TIGR04056">
    <property type="entry name" value="OMP_RagA_SusC"/>
    <property type="match status" value="1"/>
</dbReference>
<dbReference type="NCBIfam" id="TIGR04057">
    <property type="entry name" value="SusC_RagA_signa"/>
    <property type="match status" value="1"/>
</dbReference>
<dbReference type="InterPro" id="IPR023996">
    <property type="entry name" value="TonB-dep_OMP_SusC/RagA"/>
</dbReference>
<evidence type="ECO:0000256" key="4">
    <source>
        <dbReference type="ARBA" id="ARBA00022692"/>
    </source>
</evidence>
<dbReference type="RefSeq" id="WP_046146673.1">
    <property type="nucleotide sequence ID" value="NZ_KQ033913.1"/>
</dbReference>
<dbReference type="GO" id="GO:0044718">
    <property type="term" value="P:siderophore transmembrane transport"/>
    <property type="evidence" value="ECO:0007669"/>
    <property type="project" value="TreeGrafter"/>
</dbReference>
<dbReference type="Pfam" id="PF13715">
    <property type="entry name" value="CarbopepD_reg_2"/>
    <property type="match status" value="1"/>
</dbReference>
<keyword evidence="8" id="KW-0732">Signal</keyword>
<protein>
    <submittedName>
        <fullName evidence="10">SusC/RagA family TonB-linked outer membrane protein</fullName>
    </submittedName>
</protein>
<organism evidence="10 11">
    <name type="scientific">Parabacteroides goldsteinii DSM 19448 = WAL 12034</name>
    <dbReference type="NCBI Taxonomy" id="927665"/>
    <lineage>
        <taxon>Bacteria</taxon>
        <taxon>Pseudomonadati</taxon>
        <taxon>Bacteroidota</taxon>
        <taxon>Bacteroidia</taxon>
        <taxon>Bacteroidales</taxon>
        <taxon>Tannerellaceae</taxon>
        <taxon>Parabacteroides</taxon>
    </lineage>
</organism>
<dbReference type="Gene3D" id="2.40.170.20">
    <property type="entry name" value="TonB-dependent receptor, beta-barrel domain"/>
    <property type="match status" value="1"/>
</dbReference>
<feature type="signal peptide" evidence="8">
    <location>
        <begin position="1"/>
        <end position="23"/>
    </location>
</feature>
<evidence type="ECO:0000256" key="7">
    <source>
        <dbReference type="PROSITE-ProRule" id="PRU01360"/>
    </source>
</evidence>
<comment type="similarity">
    <text evidence="7">Belongs to the TonB-dependent receptor family.</text>
</comment>
<dbReference type="SUPFAM" id="SSF49464">
    <property type="entry name" value="Carboxypeptidase regulatory domain-like"/>
    <property type="match status" value="1"/>
</dbReference>
<accession>A0A0F5J693</accession>
<dbReference type="Gene3D" id="2.170.130.10">
    <property type="entry name" value="TonB-dependent receptor, plug domain"/>
    <property type="match status" value="1"/>
</dbReference>
<sequence>MNFQMRQLAILSLLLLLSIYAKGENTPVASTWDAAGAFPFEKKVTGRVVDSGGKPLAGTNVVEEGTANGVVADAGGNYSLSVGEEATLIFSFIGYKTKHIPVREQQYLEVVLEEDVLFLDNVVVTALGIKRKEASLTYSVEQVDGEELNRVKDPNMINTLAGKVAGVQINKAASGLGSSSKVLMRGIRSVVGNNQPLYVIDGVPILNSANEQAFSAIGGTADAGNRDGGDGISNLNPEDVESISILKGSPAAALYGSQAANGVILITTKKGNPDIRKISFSTSLMFDKAFCLPEFQNEYGVSDNVESWGKKADLPVYDNAGGFFKTGLTSISSFSVSAGNKKYQTYFSYANTTGKGIIEHNSLSKHNISLRETAFLFDDRLKLDGSASFLRQTTKNRNPSGGFYMNSLVGLYRFPRGVDISEYKENFEVWNPSRNLNEQNWHSDTQDFEQNPYWVTNRIRSKDSRTRTILSLNAELKVTDWFKIQARGSLDYLSDKVRQMFYASTAPALSGQNGRYIEADYQETLLYGDIIGSFEKKFGQFSLNGVIGGSINDKLVNSLRYDSKTASLKYANVFNVANIIMDGSAYIDQQIDAHRQLQSLFATVQVGYKDIFFLDLTARNDWSSTLAFTPNEKKGFFYPSVGGAWVMSKMFRLPEFISFGKLRAVWSKVGNDIPLYITNPVSHVGAGGEIEYADSAPFENMKPEMTTSVELGTEWRFLNDRISFSGTYYKTNTRNQFFKLPAKSGDKYAYRYVNAGDIQNIGWEVSASALPVVGKDFEWKSSLNYSTNKNKVVRLHEELPVFIYGPRGFSSSYAMKLVEGGSFGDIYGKAFRRDENGHILYETEGGKKSLPQVEGEGNLIKVGNANPKFTMGWNNTFTYRNLSLSFLIDSRFGGEVLSQTQADMDMFGVTQITADARNAGFVMLEGNRIEDVKSFYKNVVGGRAGVTEYYMYDATNIRLRECSLGYALPGKWLEATKAIRQVHLAVTARNLFFLYKKAPFDPDLILSTGNDNQGIEVYGMPTTRSFGFSIKCDF</sequence>
<evidence type="ECO:0000259" key="9">
    <source>
        <dbReference type="Pfam" id="PF07715"/>
    </source>
</evidence>
<gene>
    <name evidence="10" type="ORF">HMPREF1535_02957</name>
</gene>
<dbReference type="GO" id="GO:0015344">
    <property type="term" value="F:siderophore uptake transmembrane transporter activity"/>
    <property type="evidence" value="ECO:0007669"/>
    <property type="project" value="TreeGrafter"/>
</dbReference>
<keyword evidence="6 7" id="KW-0998">Cell outer membrane</keyword>
<dbReference type="AlphaFoldDB" id="A0A0F5J693"/>
<evidence type="ECO:0000256" key="1">
    <source>
        <dbReference type="ARBA" id="ARBA00004571"/>
    </source>
</evidence>
<dbReference type="InterPro" id="IPR023997">
    <property type="entry name" value="TonB-dep_OMP_SusC/RagA_CS"/>
</dbReference>